<proteinExistence type="predicted"/>
<dbReference type="InterPro" id="IPR036779">
    <property type="entry name" value="LysM_dom_sf"/>
</dbReference>
<dbReference type="InterPro" id="IPR018392">
    <property type="entry name" value="LysM"/>
</dbReference>
<evidence type="ECO:0000256" key="1">
    <source>
        <dbReference type="SAM" id="MobiDB-lite"/>
    </source>
</evidence>
<feature type="region of interest" description="Disordered" evidence="1">
    <location>
        <begin position="1"/>
        <end position="30"/>
    </location>
</feature>
<dbReference type="Gene3D" id="3.10.350.10">
    <property type="entry name" value="LysM domain"/>
    <property type="match status" value="1"/>
</dbReference>
<dbReference type="CDD" id="cd00118">
    <property type="entry name" value="LysM"/>
    <property type="match status" value="1"/>
</dbReference>
<comment type="caution">
    <text evidence="2">The sequence shown here is derived from an EMBL/GenBank/DDBJ whole genome shotgun (WGS) entry which is preliminary data.</text>
</comment>
<dbReference type="PANTHER" id="PTHR20932:SF8">
    <property type="entry name" value="LD22649P"/>
    <property type="match status" value="1"/>
</dbReference>
<evidence type="ECO:0000313" key="3">
    <source>
        <dbReference type="Proteomes" id="UP001530315"/>
    </source>
</evidence>
<sequence length="182" mass="19732">MYNRALPPPRQPGTYAGLSKPLPDPPKGQVWAQDASSREWKLVPTTTHQIIIDVDDAPPSPPPLCHAVLPTDTFGGICLRYGVTPIALRRANKMLGDDLKLAPDVLVIPSNEKSARPEARGKSQTKEQKVASLVFRAKLTTKVELAKSEARAYLEIAGWDANAAIEAVEADIARSAEETRSS</sequence>
<dbReference type="EMBL" id="JALLAZ020001151">
    <property type="protein sequence ID" value="KAL3779670.1"/>
    <property type="molecule type" value="Genomic_DNA"/>
</dbReference>
<dbReference type="Proteomes" id="UP001530315">
    <property type="component" value="Unassembled WGS sequence"/>
</dbReference>
<accession>A0ABD3NZS6</accession>
<dbReference type="PANTHER" id="PTHR20932">
    <property type="entry name" value="LYSM AND PUTATIVE PEPTIDOGLYCAN-BINDING DOMAIN-CONTAINING PROTEIN"/>
    <property type="match status" value="1"/>
</dbReference>
<organism evidence="2 3">
    <name type="scientific">Stephanodiscus triporus</name>
    <dbReference type="NCBI Taxonomy" id="2934178"/>
    <lineage>
        <taxon>Eukaryota</taxon>
        <taxon>Sar</taxon>
        <taxon>Stramenopiles</taxon>
        <taxon>Ochrophyta</taxon>
        <taxon>Bacillariophyta</taxon>
        <taxon>Coscinodiscophyceae</taxon>
        <taxon>Thalassiosirophycidae</taxon>
        <taxon>Stephanodiscales</taxon>
        <taxon>Stephanodiscaceae</taxon>
        <taxon>Stephanodiscus</taxon>
    </lineage>
</organism>
<keyword evidence="3" id="KW-1185">Reference proteome</keyword>
<dbReference type="AlphaFoldDB" id="A0ABD3NZS6"/>
<name>A0ABD3NZS6_9STRA</name>
<reference evidence="2 3" key="1">
    <citation type="submission" date="2024-10" db="EMBL/GenBank/DDBJ databases">
        <title>Updated reference genomes for cyclostephanoid diatoms.</title>
        <authorList>
            <person name="Roberts W.R."/>
            <person name="Alverson A.J."/>
        </authorList>
    </citation>
    <scope>NUCLEOTIDE SEQUENCE [LARGE SCALE GENOMIC DNA]</scope>
    <source>
        <strain evidence="2 3">AJA276-08</strain>
    </source>
</reference>
<gene>
    <name evidence="2" type="ORF">ACHAW5_008691</name>
</gene>
<evidence type="ECO:0008006" key="4">
    <source>
        <dbReference type="Google" id="ProtNLM"/>
    </source>
</evidence>
<feature type="compositionally biased region" description="Pro residues" evidence="1">
    <location>
        <begin position="1"/>
        <end position="11"/>
    </location>
</feature>
<protein>
    <recommendedName>
        <fullName evidence="4">LysM domain-containing protein</fullName>
    </recommendedName>
</protein>
<dbReference type="InterPro" id="IPR045030">
    <property type="entry name" value="LYSM1-4"/>
</dbReference>
<evidence type="ECO:0000313" key="2">
    <source>
        <dbReference type="EMBL" id="KAL3779670.1"/>
    </source>
</evidence>